<evidence type="ECO:0000313" key="1">
    <source>
        <dbReference type="EMBL" id="PXF61771.1"/>
    </source>
</evidence>
<reference evidence="1" key="1">
    <citation type="submission" date="2018-01" db="EMBL/GenBank/DDBJ databases">
        <authorList>
            <person name="Krukenberg V."/>
        </authorList>
    </citation>
    <scope>NUCLEOTIDE SEQUENCE</scope>
    <source>
        <strain evidence="1">E20ANME2</strain>
    </source>
</reference>
<protein>
    <submittedName>
        <fullName evidence="1">Ni-sirohydrochlorin a,c-diamide synthase</fullName>
    </submittedName>
</protein>
<name>A0AC61L5Y2_9EURY</name>
<organism evidence="1 2">
    <name type="scientific">Candidatus Methanogaster sp</name>
    <dbReference type="NCBI Taxonomy" id="3386292"/>
    <lineage>
        <taxon>Archaea</taxon>
        <taxon>Methanobacteriati</taxon>
        <taxon>Methanobacteriota</taxon>
        <taxon>Stenosarchaea group</taxon>
        <taxon>Methanomicrobia</taxon>
        <taxon>Methanosarcinales</taxon>
        <taxon>ANME-2 cluster</taxon>
        <taxon>Candidatus Methanogasteraceae</taxon>
        <taxon>Candidatus Methanogaster</taxon>
    </lineage>
</organism>
<sequence length="467" mass="49953">MTQNNTPRVLIAADRSSAGKTTVCTGIMAALSKHLDVQPFKVGLDYIDPSYHTLVCKNRCRNLDGYLMTKGAVLETFSHAMNDGNADLAIIEGVRGLYEGFEGLSDLGSTAQVAKALKCPVILLIDARSITRSAAAVVMGYKAFDPAVDIRGVILNKIGSGRHAEKAISAIEHYTGVPVIGTVPRDDAMGLTMRHLGLVPVNEGRQSPEFEGRISKITEIVSDNIDLEQLTGIAETAAPLEVGEPSIYTGGDVSGSAKARIGVALDEAFNFYYADNIDLLRLHGADIVYFSPLHDRTLPDVDGIYIGGGYPELFARELEANKRIRQDIRKASAGGMPIYGECGGLMYLAERIVTKSGMHGMSGEAFEMVGAIPATVEMGGKVVSYNIGAFTADTPIGGVGDSFRGHEFHHSSITDIGDATFAIRLTRGVGIKDGWDGIMVEKTLAGYAHLHACSYLRFAEAFVDACL</sequence>
<dbReference type="Proteomes" id="UP000248329">
    <property type="component" value="Unassembled WGS sequence"/>
</dbReference>
<evidence type="ECO:0000313" key="2">
    <source>
        <dbReference type="Proteomes" id="UP000248329"/>
    </source>
</evidence>
<accession>A0AC61L5Y2</accession>
<dbReference type="EMBL" id="PQXF01000003">
    <property type="protein sequence ID" value="PXF61771.1"/>
    <property type="molecule type" value="Genomic_DNA"/>
</dbReference>
<proteinExistence type="predicted"/>
<gene>
    <name evidence="1" type="ORF">C4B59_02675</name>
</gene>
<comment type="caution">
    <text evidence="1">The sequence shown here is derived from an EMBL/GenBank/DDBJ whole genome shotgun (WGS) entry which is preliminary data.</text>
</comment>